<evidence type="ECO:0000313" key="2">
    <source>
        <dbReference type="EMBL" id="KAF6137157.1"/>
    </source>
</evidence>
<dbReference type="Proteomes" id="UP000541444">
    <property type="component" value="Unassembled WGS sequence"/>
</dbReference>
<dbReference type="PANTHER" id="PTHR34665">
    <property type="entry name" value="DUF3741 DOMAIN-CONTAINING PROTEIN"/>
    <property type="match status" value="1"/>
</dbReference>
<accession>A0A7J7L3J8</accession>
<proteinExistence type="predicted"/>
<name>A0A7J7L3J8_9MAGN</name>
<evidence type="ECO:0000313" key="3">
    <source>
        <dbReference type="Proteomes" id="UP000541444"/>
    </source>
</evidence>
<organism evidence="2 3">
    <name type="scientific">Kingdonia uniflora</name>
    <dbReference type="NCBI Taxonomy" id="39325"/>
    <lineage>
        <taxon>Eukaryota</taxon>
        <taxon>Viridiplantae</taxon>
        <taxon>Streptophyta</taxon>
        <taxon>Embryophyta</taxon>
        <taxon>Tracheophyta</taxon>
        <taxon>Spermatophyta</taxon>
        <taxon>Magnoliopsida</taxon>
        <taxon>Ranunculales</taxon>
        <taxon>Circaeasteraceae</taxon>
        <taxon>Kingdonia</taxon>
    </lineage>
</organism>
<gene>
    <name evidence="2" type="ORF">GIB67_030921</name>
</gene>
<dbReference type="PANTHER" id="PTHR34665:SF1">
    <property type="entry name" value="OS02G0595200 PROTEIN"/>
    <property type="match status" value="1"/>
</dbReference>
<protein>
    <submittedName>
        <fullName evidence="2">Uncharacterized protein</fullName>
    </submittedName>
</protein>
<feature type="region of interest" description="Disordered" evidence="1">
    <location>
        <begin position="123"/>
        <end position="143"/>
    </location>
</feature>
<reference evidence="2 3" key="1">
    <citation type="journal article" date="2020" name="IScience">
        <title>Genome Sequencing of the Endangered Kingdonia uniflora (Circaeasteraceae, Ranunculales) Reveals Potential Mechanisms of Evolutionary Specialization.</title>
        <authorList>
            <person name="Sun Y."/>
            <person name="Deng T."/>
            <person name="Zhang A."/>
            <person name="Moore M.J."/>
            <person name="Landis J.B."/>
            <person name="Lin N."/>
            <person name="Zhang H."/>
            <person name="Zhang X."/>
            <person name="Huang J."/>
            <person name="Zhang X."/>
            <person name="Sun H."/>
            <person name="Wang H."/>
        </authorList>
    </citation>
    <scope>NUCLEOTIDE SEQUENCE [LARGE SCALE GENOMIC DNA]</scope>
    <source>
        <strain evidence="2">TB1705</strain>
        <tissue evidence="2">Leaf</tissue>
    </source>
</reference>
<comment type="caution">
    <text evidence="2">The sequence shown here is derived from an EMBL/GenBank/DDBJ whole genome shotgun (WGS) entry which is preliminary data.</text>
</comment>
<keyword evidence="3" id="KW-1185">Reference proteome</keyword>
<dbReference type="OrthoDB" id="1921290at2759"/>
<evidence type="ECO:0000256" key="1">
    <source>
        <dbReference type="SAM" id="MobiDB-lite"/>
    </source>
</evidence>
<dbReference type="EMBL" id="JACGCM010002660">
    <property type="protein sequence ID" value="KAF6137157.1"/>
    <property type="molecule type" value="Genomic_DNA"/>
</dbReference>
<dbReference type="AlphaFoldDB" id="A0A7J7L3J8"/>
<sequence length="143" mass="16429">MTKKIESEEEDIELLKAVAQAWYAHSGNTKPTNEFDAYQNNFKSKPTRFKLEAMLPKKVVDHVDANWDFKESLWDSYEIVTVSRRLEVGLVLDHPIPELEGSNRVSKKPKESKNSLRNLFHRLTSSSSSSSSSSNRFDNVNIR</sequence>
<feature type="compositionally biased region" description="Low complexity" evidence="1">
    <location>
        <begin position="125"/>
        <end position="134"/>
    </location>
</feature>